<name>A0A8S1M7K5_9CILI</name>
<keyword evidence="1" id="KW-1133">Transmembrane helix</keyword>
<dbReference type="AlphaFoldDB" id="A0A8S1M7K5"/>
<comment type="caution">
    <text evidence="2">The sequence shown here is derived from an EMBL/GenBank/DDBJ whole genome shotgun (WGS) entry which is preliminary data.</text>
</comment>
<evidence type="ECO:0000256" key="1">
    <source>
        <dbReference type="SAM" id="Phobius"/>
    </source>
</evidence>
<gene>
    <name evidence="2" type="ORF">PSON_ATCC_30995.1.T0350061</name>
</gene>
<organism evidence="2 3">
    <name type="scientific">Paramecium sonneborni</name>
    <dbReference type="NCBI Taxonomy" id="65129"/>
    <lineage>
        <taxon>Eukaryota</taxon>
        <taxon>Sar</taxon>
        <taxon>Alveolata</taxon>
        <taxon>Ciliophora</taxon>
        <taxon>Intramacronucleata</taxon>
        <taxon>Oligohymenophorea</taxon>
        <taxon>Peniculida</taxon>
        <taxon>Parameciidae</taxon>
        <taxon>Paramecium</taxon>
    </lineage>
</organism>
<sequence length="149" mass="17678">MKVLLIRKVLKLVLLFQQMFQQVFIFYLVFYQFTYADADTDYIKTIDATTCFTFTQGTYNWDGSSCSVCSGSSSTRKYQFSFDYYQWLCSDSLFIYIKLSIHNKLLFNKSKNKETEIIKGDLQIQTQQVDSNYLVTEDLYINLFFYIII</sequence>
<dbReference type="EMBL" id="CAJJDN010000035">
    <property type="protein sequence ID" value="CAD8076618.1"/>
    <property type="molecule type" value="Genomic_DNA"/>
</dbReference>
<keyword evidence="1" id="KW-0812">Transmembrane</keyword>
<dbReference type="Proteomes" id="UP000692954">
    <property type="component" value="Unassembled WGS sequence"/>
</dbReference>
<accession>A0A8S1M7K5</accession>
<reference evidence="2" key="1">
    <citation type="submission" date="2021-01" db="EMBL/GenBank/DDBJ databases">
        <authorList>
            <consortium name="Genoscope - CEA"/>
            <person name="William W."/>
        </authorList>
    </citation>
    <scope>NUCLEOTIDE SEQUENCE</scope>
</reference>
<keyword evidence="1" id="KW-0472">Membrane</keyword>
<evidence type="ECO:0008006" key="4">
    <source>
        <dbReference type="Google" id="ProtNLM"/>
    </source>
</evidence>
<proteinExistence type="predicted"/>
<evidence type="ECO:0000313" key="2">
    <source>
        <dbReference type="EMBL" id="CAD8076618.1"/>
    </source>
</evidence>
<evidence type="ECO:0000313" key="3">
    <source>
        <dbReference type="Proteomes" id="UP000692954"/>
    </source>
</evidence>
<protein>
    <recommendedName>
        <fullName evidence="4">Transmembrane protein</fullName>
    </recommendedName>
</protein>
<keyword evidence="3" id="KW-1185">Reference proteome</keyword>
<feature type="transmembrane region" description="Helical" evidence="1">
    <location>
        <begin position="12"/>
        <end position="33"/>
    </location>
</feature>